<dbReference type="EMBL" id="BJHW01000002">
    <property type="protein sequence ID" value="GDY59973.1"/>
    <property type="molecule type" value="Genomic_DNA"/>
</dbReference>
<proteinExistence type="predicted"/>
<dbReference type="Pfam" id="PF00005">
    <property type="entry name" value="ABC_tran"/>
    <property type="match status" value="1"/>
</dbReference>
<dbReference type="SUPFAM" id="SSF52540">
    <property type="entry name" value="P-loop containing nucleoside triphosphate hydrolases"/>
    <property type="match status" value="1"/>
</dbReference>
<dbReference type="PANTHER" id="PTHR42771">
    <property type="entry name" value="IRON(3+)-HYDROXAMATE IMPORT ATP-BINDING PROTEIN FHUC"/>
    <property type="match status" value="1"/>
</dbReference>
<dbReference type="InterPro" id="IPR003439">
    <property type="entry name" value="ABC_transporter-like_ATP-bd"/>
</dbReference>
<accession>A0A4D4LPH9</accession>
<dbReference type="InterPro" id="IPR051535">
    <property type="entry name" value="Siderophore_ABC-ATPase"/>
</dbReference>
<dbReference type="Gene3D" id="3.40.50.300">
    <property type="entry name" value="P-loop containing nucleotide triphosphate hydrolases"/>
    <property type="match status" value="1"/>
</dbReference>
<gene>
    <name evidence="7" type="ORF">SVIO_105960</name>
</gene>
<sequence length="106" mass="11344">MSAERITDDESAAQGHARLAARGVTVGYGGRAVIDNLDVTIPPGVITTIIGPNGCGKSTLLRTLTRLLKPAKGPSCWTARTSRGSGPGTWRRSWACCRRRRSRPRG</sequence>
<organism evidence="7 8">
    <name type="scientific">Streptomyces violaceusniger</name>
    <dbReference type="NCBI Taxonomy" id="68280"/>
    <lineage>
        <taxon>Bacteria</taxon>
        <taxon>Bacillati</taxon>
        <taxon>Actinomycetota</taxon>
        <taxon>Actinomycetes</taxon>
        <taxon>Kitasatosporales</taxon>
        <taxon>Streptomycetaceae</taxon>
        <taxon>Streptomyces</taxon>
        <taxon>Streptomyces violaceusniger group</taxon>
    </lineage>
</organism>
<evidence type="ECO:0000313" key="7">
    <source>
        <dbReference type="EMBL" id="GDY59973.1"/>
    </source>
</evidence>
<keyword evidence="8" id="KW-1185">Reference proteome</keyword>
<dbReference type="GO" id="GO:0005524">
    <property type="term" value="F:ATP binding"/>
    <property type="evidence" value="ECO:0007669"/>
    <property type="project" value="InterPro"/>
</dbReference>
<dbReference type="GO" id="GO:0006811">
    <property type="term" value="P:monoatomic ion transport"/>
    <property type="evidence" value="ECO:0007669"/>
    <property type="project" value="UniProtKB-KW"/>
</dbReference>
<dbReference type="GO" id="GO:0005886">
    <property type="term" value="C:plasma membrane"/>
    <property type="evidence" value="ECO:0007669"/>
    <property type="project" value="UniProtKB-SubCell"/>
</dbReference>
<keyword evidence="2" id="KW-0813">Transport</keyword>
<evidence type="ECO:0000259" key="6">
    <source>
        <dbReference type="Pfam" id="PF00005"/>
    </source>
</evidence>
<keyword evidence="4" id="KW-0406">Ion transport</keyword>
<evidence type="ECO:0000313" key="8">
    <source>
        <dbReference type="Proteomes" id="UP000301309"/>
    </source>
</evidence>
<evidence type="ECO:0000256" key="4">
    <source>
        <dbReference type="ARBA" id="ARBA00023065"/>
    </source>
</evidence>
<dbReference type="Proteomes" id="UP000301309">
    <property type="component" value="Unassembled WGS sequence"/>
</dbReference>
<dbReference type="InterPro" id="IPR027417">
    <property type="entry name" value="P-loop_NTPase"/>
</dbReference>
<keyword evidence="5" id="KW-0472">Membrane</keyword>
<dbReference type="PANTHER" id="PTHR42771:SF2">
    <property type="entry name" value="IRON(3+)-HYDROXAMATE IMPORT ATP-BINDING PROTEIN FHUC"/>
    <property type="match status" value="1"/>
</dbReference>
<feature type="domain" description="ABC transporter" evidence="6">
    <location>
        <begin position="35"/>
        <end position="78"/>
    </location>
</feature>
<dbReference type="GO" id="GO:0016887">
    <property type="term" value="F:ATP hydrolysis activity"/>
    <property type="evidence" value="ECO:0007669"/>
    <property type="project" value="InterPro"/>
</dbReference>
<name>A0A4D4LPH9_STRVO</name>
<reference evidence="7 8" key="1">
    <citation type="journal article" date="2020" name="Int. J. Syst. Evol. Microbiol.">
        <title>Reclassification of Streptomyces castelarensis and Streptomyces sporoclivatus as later heterotypic synonyms of Streptomyces antimycoticus.</title>
        <authorList>
            <person name="Komaki H."/>
            <person name="Tamura T."/>
        </authorList>
    </citation>
    <scope>NUCLEOTIDE SEQUENCE [LARGE SCALE GENOMIC DNA]</scope>
    <source>
        <strain evidence="7 8">NBRC 13459</strain>
    </source>
</reference>
<evidence type="ECO:0000256" key="3">
    <source>
        <dbReference type="ARBA" id="ARBA00022475"/>
    </source>
</evidence>
<comment type="caution">
    <text evidence="7">The sequence shown here is derived from an EMBL/GenBank/DDBJ whole genome shotgun (WGS) entry which is preliminary data.</text>
</comment>
<evidence type="ECO:0000256" key="2">
    <source>
        <dbReference type="ARBA" id="ARBA00022448"/>
    </source>
</evidence>
<evidence type="ECO:0000256" key="1">
    <source>
        <dbReference type="ARBA" id="ARBA00004202"/>
    </source>
</evidence>
<evidence type="ECO:0000256" key="5">
    <source>
        <dbReference type="ARBA" id="ARBA00023136"/>
    </source>
</evidence>
<protein>
    <recommendedName>
        <fullName evidence="6">ABC transporter domain-containing protein</fullName>
    </recommendedName>
</protein>
<comment type="subcellular location">
    <subcellularLocation>
        <location evidence="1">Cell membrane</location>
        <topology evidence="1">Peripheral membrane protein</topology>
    </subcellularLocation>
</comment>
<keyword evidence="3" id="KW-1003">Cell membrane</keyword>
<dbReference type="AlphaFoldDB" id="A0A4D4LPH9"/>